<sequence>MAKDKDVRFSKFGTVSFTSLTQVNDFIDYLEQGKIMGTVCKDCGQKFFPPRAQCYKSLSSNMDWFEVTGKGKLVSFSTLRYGPTGFTDELPYTIALVDYGDYKVFGRIDPAVSNPDETLKVGMELSAKSAKTANGQLTYVFQLA</sequence>
<dbReference type="EMBL" id="FOBS01000027">
    <property type="protein sequence ID" value="SEM61924.1"/>
    <property type="molecule type" value="Genomic_DNA"/>
</dbReference>
<dbReference type="InterPro" id="IPR022002">
    <property type="entry name" value="ChsH2_Znr"/>
</dbReference>
<evidence type="ECO:0000313" key="4">
    <source>
        <dbReference type="Proteomes" id="UP000198744"/>
    </source>
</evidence>
<evidence type="ECO:0000313" key="3">
    <source>
        <dbReference type="EMBL" id="SEM61924.1"/>
    </source>
</evidence>
<dbReference type="Proteomes" id="UP000198744">
    <property type="component" value="Unassembled WGS sequence"/>
</dbReference>
<dbReference type="Pfam" id="PF01796">
    <property type="entry name" value="OB_ChsH2_C"/>
    <property type="match status" value="1"/>
</dbReference>
<evidence type="ECO:0000259" key="2">
    <source>
        <dbReference type="Pfam" id="PF12172"/>
    </source>
</evidence>
<dbReference type="PANTHER" id="PTHR34075">
    <property type="entry name" value="BLR3430 PROTEIN"/>
    <property type="match status" value="1"/>
</dbReference>
<dbReference type="PANTHER" id="PTHR34075:SF5">
    <property type="entry name" value="BLR3430 PROTEIN"/>
    <property type="match status" value="1"/>
</dbReference>
<name>A0A1H7ZVZ6_9BACT</name>
<feature type="domain" description="ChsH2 rubredoxin-like zinc ribbon" evidence="2">
    <location>
        <begin position="30"/>
        <end position="62"/>
    </location>
</feature>
<dbReference type="SUPFAM" id="SSF50249">
    <property type="entry name" value="Nucleic acid-binding proteins"/>
    <property type="match status" value="1"/>
</dbReference>
<gene>
    <name evidence="3" type="ORF">SAMN04489760_12725</name>
</gene>
<proteinExistence type="predicted"/>
<dbReference type="Gene3D" id="6.10.30.10">
    <property type="match status" value="1"/>
</dbReference>
<dbReference type="Pfam" id="PF12172">
    <property type="entry name" value="zf-ChsH2"/>
    <property type="match status" value="1"/>
</dbReference>
<dbReference type="InterPro" id="IPR052513">
    <property type="entry name" value="Thioester_dehydratase-like"/>
</dbReference>
<evidence type="ECO:0008006" key="5">
    <source>
        <dbReference type="Google" id="ProtNLM"/>
    </source>
</evidence>
<protein>
    <recommendedName>
        <fullName evidence="5">DUF35 domain-containing protein</fullName>
    </recommendedName>
</protein>
<keyword evidence="4" id="KW-1185">Reference proteome</keyword>
<organism evidence="3 4">
    <name type="scientific">Syntrophus gentianae</name>
    <dbReference type="NCBI Taxonomy" id="43775"/>
    <lineage>
        <taxon>Bacteria</taxon>
        <taxon>Pseudomonadati</taxon>
        <taxon>Thermodesulfobacteriota</taxon>
        <taxon>Syntrophia</taxon>
        <taxon>Syntrophales</taxon>
        <taxon>Syntrophaceae</taxon>
        <taxon>Syntrophus</taxon>
    </lineage>
</organism>
<evidence type="ECO:0000259" key="1">
    <source>
        <dbReference type="Pfam" id="PF01796"/>
    </source>
</evidence>
<feature type="domain" description="ChsH2 C-terminal OB-fold" evidence="1">
    <location>
        <begin position="64"/>
        <end position="127"/>
    </location>
</feature>
<dbReference type="AlphaFoldDB" id="A0A1H7ZVZ6"/>
<dbReference type="RefSeq" id="WP_093884368.1">
    <property type="nucleotide sequence ID" value="NZ_FOBS01000027.1"/>
</dbReference>
<dbReference type="InterPro" id="IPR012340">
    <property type="entry name" value="NA-bd_OB-fold"/>
</dbReference>
<accession>A0A1H7ZVZ6</accession>
<dbReference type="OrthoDB" id="5514845at2"/>
<reference evidence="3 4" key="1">
    <citation type="submission" date="2016-10" db="EMBL/GenBank/DDBJ databases">
        <authorList>
            <person name="de Groot N.N."/>
        </authorList>
    </citation>
    <scope>NUCLEOTIDE SEQUENCE [LARGE SCALE GENOMIC DNA]</scope>
    <source>
        <strain evidence="3 4">DSM 8423</strain>
    </source>
</reference>
<dbReference type="STRING" id="43775.SAMN04489760_12725"/>
<dbReference type="InterPro" id="IPR002878">
    <property type="entry name" value="ChsH2_C"/>
</dbReference>